<protein>
    <submittedName>
        <fullName evidence="2">Uncharacterized protein</fullName>
    </submittedName>
</protein>
<proteinExistence type="predicted"/>
<dbReference type="AlphaFoldDB" id="A0A284QSC3"/>
<name>A0A284QSC3_ARMOS</name>
<dbReference type="Proteomes" id="UP000219338">
    <property type="component" value="Unassembled WGS sequence"/>
</dbReference>
<dbReference type="EMBL" id="FUEG01000002">
    <property type="protein sequence ID" value="SJK99365.1"/>
    <property type="molecule type" value="Genomic_DNA"/>
</dbReference>
<evidence type="ECO:0000313" key="3">
    <source>
        <dbReference type="Proteomes" id="UP000219338"/>
    </source>
</evidence>
<sequence length="208" mass="23049">MAGRWGRDYIMNVNFHTALEVTSHRHIELCNATLPVSSSNSSVHQIRLCFLDSARPEAIALHRLFLPASTLDLIQPHFRQQAFSKSRSPLVAGRSTAESRMSRPRLDGSAATERATAEIILVGLQSGFSLRANDSGRPQDTWSPEETEINDVLLPYREPNTISHTIMALVLLPIQYSAHTYKGTIPSIPIVPLPDSCAVSRSMFRSTN</sequence>
<keyword evidence="3" id="KW-1185">Reference proteome</keyword>
<organism evidence="2 3">
    <name type="scientific">Armillaria ostoyae</name>
    <name type="common">Armillaria root rot fungus</name>
    <dbReference type="NCBI Taxonomy" id="47428"/>
    <lineage>
        <taxon>Eukaryota</taxon>
        <taxon>Fungi</taxon>
        <taxon>Dikarya</taxon>
        <taxon>Basidiomycota</taxon>
        <taxon>Agaricomycotina</taxon>
        <taxon>Agaricomycetes</taxon>
        <taxon>Agaricomycetidae</taxon>
        <taxon>Agaricales</taxon>
        <taxon>Marasmiineae</taxon>
        <taxon>Physalacriaceae</taxon>
        <taxon>Armillaria</taxon>
    </lineage>
</organism>
<accession>A0A284QSC3</accession>
<evidence type="ECO:0000313" key="2">
    <source>
        <dbReference type="EMBL" id="SJK99365.1"/>
    </source>
</evidence>
<reference evidence="3" key="1">
    <citation type="journal article" date="2017" name="Nat. Ecol. Evol.">
        <title>Genome expansion and lineage-specific genetic innovations in the forest pathogenic fungi Armillaria.</title>
        <authorList>
            <person name="Sipos G."/>
            <person name="Prasanna A.N."/>
            <person name="Walter M.C."/>
            <person name="O'Connor E."/>
            <person name="Balint B."/>
            <person name="Krizsan K."/>
            <person name="Kiss B."/>
            <person name="Hess J."/>
            <person name="Varga T."/>
            <person name="Slot J."/>
            <person name="Riley R."/>
            <person name="Boka B."/>
            <person name="Rigling D."/>
            <person name="Barry K."/>
            <person name="Lee J."/>
            <person name="Mihaltcheva S."/>
            <person name="LaButti K."/>
            <person name="Lipzen A."/>
            <person name="Waldron R."/>
            <person name="Moloney N.M."/>
            <person name="Sperisen C."/>
            <person name="Kredics L."/>
            <person name="Vagvoelgyi C."/>
            <person name="Patrignani A."/>
            <person name="Fitzpatrick D."/>
            <person name="Nagy I."/>
            <person name="Doyle S."/>
            <person name="Anderson J.B."/>
            <person name="Grigoriev I.V."/>
            <person name="Gueldener U."/>
            <person name="Muensterkoetter M."/>
            <person name="Nagy L.G."/>
        </authorList>
    </citation>
    <scope>NUCLEOTIDE SEQUENCE [LARGE SCALE GENOMIC DNA]</scope>
    <source>
        <strain evidence="3">C18/9</strain>
    </source>
</reference>
<gene>
    <name evidence="2" type="ORF">ARMOST_02660</name>
</gene>
<evidence type="ECO:0000256" key="1">
    <source>
        <dbReference type="SAM" id="MobiDB-lite"/>
    </source>
</evidence>
<feature type="region of interest" description="Disordered" evidence="1">
    <location>
        <begin position="85"/>
        <end position="109"/>
    </location>
</feature>